<dbReference type="AlphaFoldDB" id="A0A2A7MIG8"/>
<dbReference type="SUPFAM" id="SSF48317">
    <property type="entry name" value="Acid phosphatase/Vanadium-dependent haloperoxidase"/>
    <property type="match status" value="1"/>
</dbReference>
<evidence type="ECO:0000256" key="4">
    <source>
        <dbReference type="ARBA" id="ARBA00022801"/>
    </source>
</evidence>
<dbReference type="EMBL" id="PDCJ01000001">
    <property type="protein sequence ID" value="PEG31317.1"/>
    <property type="molecule type" value="Genomic_DNA"/>
</dbReference>
<keyword evidence="2" id="KW-1003">Cell membrane</keyword>
<sequence length="183" mass="20690">METILNIDNFILEFIRLNIQNNILDKIMPLITKLGDMSILWLIISFIFLINKTYRKYGILIIASLILCIVVCNLIMKPLFARVRPCDANSIMNLLISRPKDFSFPSGHTMSSFAAATIIFSANTKLGVISLLVATLIGFSRLYLYVHYPSDVLVGLFMGVFLSIFTLYISKLTFINNLLAMHS</sequence>
<dbReference type="OrthoDB" id="9789113at2"/>
<dbReference type="SMART" id="SM00014">
    <property type="entry name" value="acidPPc"/>
    <property type="match status" value="1"/>
</dbReference>
<feature type="transmembrane region" description="Helical" evidence="7">
    <location>
        <begin position="127"/>
        <end position="146"/>
    </location>
</feature>
<gene>
    <name evidence="9" type="ORF">CQ394_06250</name>
</gene>
<protein>
    <submittedName>
        <fullName evidence="9">Phosphatase PAP2 family protein</fullName>
    </submittedName>
</protein>
<proteinExistence type="predicted"/>
<evidence type="ECO:0000256" key="1">
    <source>
        <dbReference type="ARBA" id="ARBA00004651"/>
    </source>
</evidence>
<evidence type="ECO:0000313" key="10">
    <source>
        <dbReference type="Proteomes" id="UP000220840"/>
    </source>
</evidence>
<name>A0A2A7MIG8_9CLOT</name>
<evidence type="ECO:0000256" key="6">
    <source>
        <dbReference type="ARBA" id="ARBA00023136"/>
    </source>
</evidence>
<feature type="transmembrane region" description="Helical" evidence="7">
    <location>
        <begin position="152"/>
        <end position="174"/>
    </location>
</feature>
<dbReference type="STRING" id="137838.GCA_001458595_02720"/>
<evidence type="ECO:0000256" key="2">
    <source>
        <dbReference type="ARBA" id="ARBA00022475"/>
    </source>
</evidence>
<dbReference type="InterPro" id="IPR036938">
    <property type="entry name" value="PAP2/HPO_sf"/>
</dbReference>
<feature type="domain" description="Phosphatidic acid phosphatase type 2/haloperoxidase" evidence="8">
    <location>
        <begin position="57"/>
        <end position="167"/>
    </location>
</feature>
<keyword evidence="6 7" id="KW-0472">Membrane</keyword>
<comment type="subcellular location">
    <subcellularLocation>
        <location evidence="1">Cell membrane</location>
        <topology evidence="1">Multi-pass membrane protein</topology>
    </subcellularLocation>
</comment>
<keyword evidence="5 7" id="KW-1133">Transmembrane helix</keyword>
<organism evidence="9 10">
    <name type="scientific">Clostridium neonatale</name>
    <dbReference type="NCBI Taxonomy" id="137838"/>
    <lineage>
        <taxon>Bacteria</taxon>
        <taxon>Bacillati</taxon>
        <taxon>Bacillota</taxon>
        <taxon>Clostridia</taxon>
        <taxon>Eubacteriales</taxon>
        <taxon>Clostridiaceae</taxon>
        <taxon>Clostridium</taxon>
    </lineage>
</organism>
<feature type="transmembrane region" description="Helical" evidence="7">
    <location>
        <begin position="57"/>
        <end position="76"/>
    </location>
</feature>
<evidence type="ECO:0000256" key="5">
    <source>
        <dbReference type="ARBA" id="ARBA00022989"/>
    </source>
</evidence>
<keyword evidence="4" id="KW-0378">Hydrolase</keyword>
<keyword evidence="3 7" id="KW-0812">Transmembrane</keyword>
<evidence type="ECO:0000259" key="8">
    <source>
        <dbReference type="SMART" id="SM00014"/>
    </source>
</evidence>
<dbReference type="Gene3D" id="1.20.144.10">
    <property type="entry name" value="Phosphatidic acid phosphatase type 2/haloperoxidase"/>
    <property type="match status" value="1"/>
</dbReference>
<reference evidence="9 10" key="1">
    <citation type="submission" date="2017-10" db="EMBL/GenBank/DDBJ databases">
        <title>Effective Description of Clostridium neonatale sp. nov. linked to necrotizing enterocolitis in neonates and a clarification of species assignable to the genus Clostridium (Prazmowski 1880) emend. Lawson and Rainey 2016.</title>
        <authorList>
            <person name="Bernard K."/>
            <person name="Burdz T."/>
            <person name="Wiebe D."/>
            <person name="Balcewich B."/>
            <person name="Alfa M."/>
            <person name="Bernier A.-M."/>
        </authorList>
    </citation>
    <scope>NUCLEOTIDE SEQUENCE [LARGE SCALE GENOMIC DNA]</scope>
    <source>
        <strain evidence="9 10">LCDC99A005</strain>
    </source>
</reference>
<comment type="caution">
    <text evidence="9">The sequence shown here is derived from an EMBL/GenBank/DDBJ whole genome shotgun (WGS) entry which is preliminary data.</text>
</comment>
<dbReference type="PANTHER" id="PTHR14969">
    <property type="entry name" value="SPHINGOSINE-1-PHOSPHATE PHOSPHOHYDROLASE"/>
    <property type="match status" value="1"/>
</dbReference>
<dbReference type="GO" id="GO:0005886">
    <property type="term" value="C:plasma membrane"/>
    <property type="evidence" value="ECO:0007669"/>
    <property type="project" value="UniProtKB-SubCell"/>
</dbReference>
<feature type="transmembrane region" description="Helical" evidence="7">
    <location>
        <begin position="30"/>
        <end position="50"/>
    </location>
</feature>
<evidence type="ECO:0000256" key="3">
    <source>
        <dbReference type="ARBA" id="ARBA00022692"/>
    </source>
</evidence>
<evidence type="ECO:0000256" key="7">
    <source>
        <dbReference type="SAM" id="Phobius"/>
    </source>
</evidence>
<dbReference type="PANTHER" id="PTHR14969:SF62">
    <property type="entry name" value="DECAPRENYLPHOSPHORYL-5-PHOSPHORIBOSE PHOSPHATASE RV3807C-RELATED"/>
    <property type="match status" value="1"/>
</dbReference>
<dbReference type="RefSeq" id="WP_058295475.1">
    <property type="nucleotide sequence ID" value="NZ_CAMRXJ010000047.1"/>
</dbReference>
<accession>A0A2A7MIG8</accession>
<dbReference type="Proteomes" id="UP000220840">
    <property type="component" value="Unassembled WGS sequence"/>
</dbReference>
<evidence type="ECO:0000313" key="9">
    <source>
        <dbReference type="EMBL" id="PEG31317.1"/>
    </source>
</evidence>
<dbReference type="Pfam" id="PF01569">
    <property type="entry name" value="PAP2"/>
    <property type="match status" value="1"/>
</dbReference>
<dbReference type="GO" id="GO:0016787">
    <property type="term" value="F:hydrolase activity"/>
    <property type="evidence" value="ECO:0007669"/>
    <property type="project" value="UniProtKB-KW"/>
</dbReference>
<keyword evidence="10" id="KW-1185">Reference proteome</keyword>
<dbReference type="InterPro" id="IPR000326">
    <property type="entry name" value="PAP2/HPO"/>
</dbReference>